<evidence type="ECO:0000313" key="1">
    <source>
        <dbReference type="EMBL" id="CAE0321048.1"/>
    </source>
</evidence>
<dbReference type="AlphaFoldDB" id="A0A7S3IE15"/>
<gene>
    <name evidence="1" type="ORF">SINC0208_LOCUS1629</name>
</gene>
<sequence length="106" mass="11572">MEGIDVDGVDYLLVGCLSKRPDDPHSCAQDEDADVELAEFFGDGVIILNLVHARKVSRNRFGGEVWSALLQFGQRTFQVFFLVSPDDADVETLGCQVLSHGNSNSA</sequence>
<reference evidence="1" key="1">
    <citation type="submission" date="2021-01" db="EMBL/GenBank/DDBJ databases">
        <authorList>
            <person name="Corre E."/>
            <person name="Pelletier E."/>
            <person name="Niang G."/>
            <person name="Scheremetjew M."/>
            <person name="Finn R."/>
            <person name="Kale V."/>
            <person name="Holt S."/>
            <person name="Cochrane G."/>
            <person name="Meng A."/>
            <person name="Brown T."/>
            <person name="Cohen L."/>
        </authorList>
    </citation>
    <scope>NUCLEOTIDE SEQUENCE</scope>
    <source>
        <strain evidence="1">S3</strain>
    </source>
</reference>
<dbReference type="EMBL" id="HBIH01003782">
    <property type="protein sequence ID" value="CAE0321048.1"/>
    <property type="molecule type" value="Transcribed_RNA"/>
</dbReference>
<proteinExistence type="predicted"/>
<name>A0A7S3IE15_9SPIT</name>
<protein>
    <submittedName>
        <fullName evidence="1">Uncharacterized protein</fullName>
    </submittedName>
</protein>
<accession>A0A7S3IE15</accession>
<organism evidence="1">
    <name type="scientific">Strombidium inclinatum</name>
    <dbReference type="NCBI Taxonomy" id="197538"/>
    <lineage>
        <taxon>Eukaryota</taxon>
        <taxon>Sar</taxon>
        <taxon>Alveolata</taxon>
        <taxon>Ciliophora</taxon>
        <taxon>Intramacronucleata</taxon>
        <taxon>Spirotrichea</taxon>
        <taxon>Oligotrichia</taxon>
        <taxon>Strombidiidae</taxon>
        <taxon>Strombidium</taxon>
    </lineage>
</organism>